<dbReference type="Pfam" id="PF13560">
    <property type="entry name" value="HTH_31"/>
    <property type="match status" value="1"/>
</dbReference>
<dbReference type="SMART" id="SM00530">
    <property type="entry name" value="HTH_XRE"/>
    <property type="match status" value="1"/>
</dbReference>
<reference evidence="3 4" key="1">
    <citation type="submission" date="2019-02" db="EMBL/GenBank/DDBJ databases">
        <title>Deep-cultivation of Planctomycetes and their phenomic and genomic characterization uncovers novel biology.</title>
        <authorList>
            <person name="Wiegand S."/>
            <person name="Jogler M."/>
            <person name="Boedeker C."/>
            <person name="Pinto D."/>
            <person name="Vollmers J."/>
            <person name="Rivas-Marin E."/>
            <person name="Kohn T."/>
            <person name="Peeters S.H."/>
            <person name="Heuer A."/>
            <person name="Rast P."/>
            <person name="Oberbeckmann S."/>
            <person name="Bunk B."/>
            <person name="Jeske O."/>
            <person name="Meyerdierks A."/>
            <person name="Storesund J.E."/>
            <person name="Kallscheuer N."/>
            <person name="Luecker S."/>
            <person name="Lage O.M."/>
            <person name="Pohl T."/>
            <person name="Merkel B.J."/>
            <person name="Hornburger P."/>
            <person name="Mueller R.-W."/>
            <person name="Bruemmer F."/>
            <person name="Labrenz M."/>
            <person name="Spormann A.M."/>
            <person name="Op Den Camp H."/>
            <person name="Overmann J."/>
            <person name="Amann R."/>
            <person name="Jetten M.S.M."/>
            <person name="Mascher T."/>
            <person name="Medema M.H."/>
            <person name="Devos D.P."/>
            <person name="Kaster A.-K."/>
            <person name="Ovreas L."/>
            <person name="Rohde M."/>
            <person name="Galperin M.Y."/>
            <person name="Jogler C."/>
        </authorList>
    </citation>
    <scope>NUCLEOTIDE SEQUENCE [LARGE SCALE GENOMIC DNA]</scope>
    <source>
        <strain evidence="3 4">KOR42</strain>
    </source>
</reference>
<evidence type="ECO:0000313" key="4">
    <source>
        <dbReference type="Proteomes" id="UP000317243"/>
    </source>
</evidence>
<feature type="region of interest" description="Disordered" evidence="1">
    <location>
        <begin position="105"/>
        <end position="132"/>
    </location>
</feature>
<gene>
    <name evidence="3" type="ORF">KOR42_34170</name>
</gene>
<dbReference type="Proteomes" id="UP000317243">
    <property type="component" value="Unassembled WGS sequence"/>
</dbReference>
<feature type="compositionally biased region" description="Low complexity" evidence="1">
    <location>
        <begin position="106"/>
        <end position="119"/>
    </location>
</feature>
<protein>
    <submittedName>
        <fullName evidence="3">Anaerobic benzoate catabolism transcriptional regulator</fullName>
    </submittedName>
</protein>
<accession>A0A5C5WM88</accession>
<dbReference type="Gene3D" id="1.10.260.40">
    <property type="entry name" value="lambda repressor-like DNA-binding domains"/>
    <property type="match status" value="1"/>
</dbReference>
<dbReference type="SUPFAM" id="SSF47413">
    <property type="entry name" value="lambda repressor-like DNA-binding domains"/>
    <property type="match status" value="1"/>
</dbReference>
<dbReference type="InterPro" id="IPR010982">
    <property type="entry name" value="Lambda_DNA-bd_dom_sf"/>
</dbReference>
<organism evidence="3 4">
    <name type="scientific">Thalassoglobus neptunius</name>
    <dbReference type="NCBI Taxonomy" id="1938619"/>
    <lineage>
        <taxon>Bacteria</taxon>
        <taxon>Pseudomonadati</taxon>
        <taxon>Planctomycetota</taxon>
        <taxon>Planctomycetia</taxon>
        <taxon>Planctomycetales</taxon>
        <taxon>Planctomycetaceae</taxon>
        <taxon>Thalassoglobus</taxon>
    </lineage>
</organism>
<evidence type="ECO:0000259" key="2">
    <source>
        <dbReference type="PROSITE" id="PS50943"/>
    </source>
</evidence>
<feature type="domain" description="HTH cro/C1-type" evidence="2">
    <location>
        <begin position="8"/>
        <end position="65"/>
    </location>
</feature>
<dbReference type="GO" id="GO:0003677">
    <property type="term" value="F:DNA binding"/>
    <property type="evidence" value="ECO:0007669"/>
    <property type="project" value="InterPro"/>
</dbReference>
<name>A0A5C5WM88_9PLAN</name>
<proteinExistence type="predicted"/>
<dbReference type="CDD" id="cd00093">
    <property type="entry name" value="HTH_XRE"/>
    <property type="match status" value="1"/>
</dbReference>
<dbReference type="RefSeq" id="WP_197441259.1">
    <property type="nucleotide sequence ID" value="NZ_SIHI01000011.1"/>
</dbReference>
<dbReference type="EMBL" id="SIHI01000011">
    <property type="protein sequence ID" value="TWT51730.1"/>
    <property type="molecule type" value="Genomic_DNA"/>
</dbReference>
<keyword evidence="4" id="KW-1185">Reference proteome</keyword>
<comment type="caution">
    <text evidence="3">The sequence shown here is derived from an EMBL/GenBank/DDBJ whole genome shotgun (WGS) entry which is preliminary data.</text>
</comment>
<evidence type="ECO:0000313" key="3">
    <source>
        <dbReference type="EMBL" id="TWT51730.1"/>
    </source>
</evidence>
<dbReference type="AlphaFoldDB" id="A0A5C5WM88"/>
<evidence type="ECO:0000256" key="1">
    <source>
        <dbReference type="SAM" id="MobiDB-lite"/>
    </source>
</evidence>
<dbReference type="InterPro" id="IPR001387">
    <property type="entry name" value="Cro/C1-type_HTH"/>
</dbReference>
<sequence length="132" mass="14438">MNEFAERLRSDRREAGLTVREVAELSGISFSYITKIETGRSGSGVSPEIVTALAKALQRDELEYLYLSGVVPPPLNDLLADGESRSFVRALLASRLKSKGWERLRSALSGSSPTSSGSRTQRKPKSRRKAVA</sequence>
<dbReference type="PROSITE" id="PS50943">
    <property type="entry name" value="HTH_CROC1"/>
    <property type="match status" value="1"/>
</dbReference>
<feature type="compositionally biased region" description="Basic residues" evidence="1">
    <location>
        <begin position="120"/>
        <end position="132"/>
    </location>
</feature>